<name>A0A4Q1BUV0_TREME</name>
<evidence type="ECO:0000256" key="2">
    <source>
        <dbReference type="SAM" id="MobiDB-lite"/>
    </source>
</evidence>
<organism evidence="3 4">
    <name type="scientific">Tremella mesenterica</name>
    <name type="common">Jelly fungus</name>
    <dbReference type="NCBI Taxonomy" id="5217"/>
    <lineage>
        <taxon>Eukaryota</taxon>
        <taxon>Fungi</taxon>
        <taxon>Dikarya</taxon>
        <taxon>Basidiomycota</taxon>
        <taxon>Agaricomycotina</taxon>
        <taxon>Tremellomycetes</taxon>
        <taxon>Tremellales</taxon>
        <taxon>Tremellaceae</taxon>
        <taxon>Tremella</taxon>
    </lineage>
</organism>
<comment type="caution">
    <text evidence="3">The sequence shown here is derived from an EMBL/GenBank/DDBJ whole genome shotgun (WGS) entry which is preliminary data.</text>
</comment>
<feature type="region of interest" description="Disordered" evidence="2">
    <location>
        <begin position="595"/>
        <end position="627"/>
    </location>
</feature>
<feature type="coiled-coil region" evidence="1">
    <location>
        <begin position="472"/>
        <end position="499"/>
    </location>
</feature>
<evidence type="ECO:0000313" key="4">
    <source>
        <dbReference type="Proteomes" id="UP000289152"/>
    </source>
</evidence>
<dbReference type="OrthoDB" id="2592022at2759"/>
<feature type="coiled-coil region" evidence="1">
    <location>
        <begin position="95"/>
        <end position="131"/>
    </location>
</feature>
<dbReference type="EMBL" id="SDIL01000006">
    <property type="protein sequence ID" value="RXK41776.1"/>
    <property type="molecule type" value="Genomic_DNA"/>
</dbReference>
<dbReference type="AlphaFoldDB" id="A0A4Q1BUV0"/>
<gene>
    <name evidence="3" type="ORF">M231_01011</name>
</gene>
<feature type="compositionally biased region" description="Polar residues" evidence="2">
    <location>
        <begin position="870"/>
        <end position="895"/>
    </location>
</feature>
<reference evidence="3 4" key="1">
    <citation type="submission" date="2016-06" db="EMBL/GenBank/DDBJ databases">
        <title>Evolution of pathogenesis and genome organization in the Tremellales.</title>
        <authorList>
            <person name="Cuomo C."/>
            <person name="Litvintseva A."/>
            <person name="Heitman J."/>
            <person name="Chen Y."/>
            <person name="Sun S."/>
            <person name="Springer D."/>
            <person name="Dromer F."/>
            <person name="Young S."/>
            <person name="Zeng Q."/>
            <person name="Chapman S."/>
            <person name="Gujja S."/>
            <person name="Saif S."/>
            <person name="Birren B."/>
        </authorList>
    </citation>
    <scope>NUCLEOTIDE SEQUENCE [LARGE SCALE GENOMIC DNA]</scope>
    <source>
        <strain evidence="3 4">ATCC 28783</strain>
    </source>
</reference>
<feature type="coiled-coil region" evidence="1">
    <location>
        <begin position="246"/>
        <end position="287"/>
    </location>
</feature>
<sequence>MTSKLPSTSLPPTHPLILELTSLRQQLHQYQTSAHQTAIQLQGTRLELSLAKEESMGLRQTCEVLKREIEVLRSNPIPPPTQPTSTALSELSLAHRRLSAKLDLTESQLTAAQLELASAKQEIQRRTKEREGDKAVINELRRIEEDREEEIEWERGERRRMEEQKKLCDLALDEYSHLVHSLDPTAVPPTTPKSQSTSILQSTPDLITPLSPPETPSSLSSPESISNLLLGQRGVHRLFTDFTSTLTSKERLVHTLQVRVEELERNVNILEEQLQSETSLRVNCQEERDKAMRDDASAAKVVERYMTFTQKTHATIHRHLDNLRQRSAATQASLRQETQLLRKALEEERSRSKRMIGAVDEMSEGLARESAGRRREIGLRLKLLSAEEQRAKRVEKWLERVRRLREGAEGAVLEADILENLVDDGVRAVTVTTRQNEVKRSWRGLLGRKEKFVENKEEEESVARVLLAEELVTTLVTDLQKETERRMELERQRVEWLAQDAVGGRLGHEDTNGHEMFDFDHEDHEEYEGDEHHDKFFHNHDTGNDAKGSTSVLDHDLINLTQETQHITMDDQPVNKSAIEDIGVRDEIDDMAEPSLHSDLQILNTKTTPPSPLLSKPSSPTLSLSSIQPTPELQNLLDIFNPLRSRYPKLQTQLHSLSHSLSSLRSSLPSNIPQTPNSHNNSGVKTNEIDSTPYSIKRKNILHPLRRISPIEDPHLTTILENIYEVLEDARVDLEIAIADEDRLFSGFEALLGVGSVVHSSQVLRDAKDYVDDRLGWEGYNKLERKIEELESDLTLIQRVLHESEGMELSFVQPSQPVSQIQLLPLSPSLSLSSEQHLQMEQSSSQCQIQQIQHSKTPNQQHQLSHEDQSSQCGSSLSPNHDQPYQNQSLPTSTINKQSPTILQTKQTPSFPNPLISRKSIWETINLKTVNSNTLQPSYPLTPLTPFTPFSSGKYNDFISQNGHTSYSNNQTYPNLSFQVNEEINGNNSRRYNGLSDNLAVAGGIIGDGDKGDRSGSGRSFAGMNQVSRSLSASVIGAPRRVGTLTGFYKKERSVSDHPISMDGGLEEVE</sequence>
<feature type="compositionally biased region" description="Low complexity" evidence="2">
    <location>
        <begin position="843"/>
        <end position="855"/>
    </location>
</feature>
<evidence type="ECO:0000313" key="3">
    <source>
        <dbReference type="EMBL" id="RXK41776.1"/>
    </source>
</evidence>
<keyword evidence="1" id="KW-0175">Coiled coil</keyword>
<dbReference type="Proteomes" id="UP000289152">
    <property type="component" value="Unassembled WGS sequence"/>
</dbReference>
<feature type="region of interest" description="Disordered" evidence="2">
    <location>
        <begin position="670"/>
        <end position="689"/>
    </location>
</feature>
<dbReference type="VEuPathDB" id="FungiDB:TREMEDRAFT_12156"/>
<keyword evidence="4" id="KW-1185">Reference proteome</keyword>
<dbReference type="InParanoid" id="A0A4Q1BUV0"/>
<proteinExistence type="predicted"/>
<feature type="compositionally biased region" description="Low complexity" evidence="2">
    <location>
        <begin position="605"/>
        <end position="626"/>
    </location>
</feature>
<feature type="compositionally biased region" description="Polar residues" evidence="2">
    <location>
        <begin position="192"/>
        <end position="205"/>
    </location>
</feature>
<feature type="compositionally biased region" description="Polar residues" evidence="2">
    <location>
        <begin position="671"/>
        <end position="689"/>
    </location>
</feature>
<feature type="region of interest" description="Disordered" evidence="2">
    <location>
        <begin position="183"/>
        <end position="224"/>
    </location>
</feature>
<accession>A0A4Q1BUV0</accession>
<evidence type="ECO:0000256" key="1">
    <source>
        <dbReference type="SAM" id="Coils"/>
    </source>
</evidence>
<protein>
    <submittedName>
        <fullName evidence="3">Uncharacterized protein</fullName>
    </submittedName>
</protein>
<feature type="region of interest" description="Disordered" evidence="2">
    <location>
        <begin position="843"/>
        <end position="895"/>
    </location>
</feature>